<evidence type="ECO:0008006" key="4">
    <source>
        <dbReference type="Google" id="ProtNLM"/>
    </source>
</evidence>
<dbReference type="EMBL" id="JACXVP010000005">
    <property type="protein sequence ID" value="KAG5603576.1"/>
    <property type="molecule type" value="Genomic_DNA"/>
</dbReference>
<proteinExistence type="predicted"/>
<sequence>MSLISQTLLIFLFLIFGSGSIVVASKNATPCLTYLGICGGSCDKKCCDDKCINSFQGKNPYSICQLIPGNPGRLCNCYHDC</sequence>
<gene>
    <name evidence="2" type="ORF">H5410_025068</name>
</gene>
<reference evidence="2 3" key="1">
    <citation type="submission" date="2020-09" db="EMBL/GenBank/DDBJ databases">
        <title>De no assembly of potato wild relative species, Solanum commersonii.</title>
        <authorList>
            <person name="Cho K."/>
        </authorList>
    </citation>
    <scope>NUCLEOTIDE SEQUENCE [LARGE SCALE GENOMIC DNA]</scope>
    <source>
        <strain evidence="2">LZ3.2</strain>
        <tissue evidence="2">Leaf</tissue>
    </source>
</reference>
<evidence type="ECO:0000313" key="2">
    <source>
        <dbReference type="EMBL" id="KAG5603576.1"/>
    </source>
</evidence>
<name>A0A9J5YUW1_SOLCO</name>
<organism evidence="2 3">
    <name type="scientific">Solanum commersonii</name>
    <name type="common">Commerson's wild potato</name>
    <name type="synonym">Commerson's nightshade</name>
    <dbReference type="NCBI Taxonomy" id="4109"/>
    <lineage>
        <taxon>Eukaryota</taxon>
        <taxon>Viridiplantae</taxon>
        <taxon>Streptophyta</taxon>
        <taxon>Embryophyta</taxon>
        <taxon>Tracheophyta</taxon>
        <taxon>Spermatophyta</taxon>
        <taxon>Magnoliopsida</taxon>
        <taxon>eudicotyledons</taxon>
        <taxon>Gunneridae</taxon>
        <taxon>Pentapetalae</taxon>
        <taxon>asterids</taxon>
        <taxon>lamiids</taxon>
        <taxon>Solanales</taxon>
        <taxon>Solanaceae</taxon>
        <taxon>Solanoideae</taxon>
        <taxon>Solaneae</taxon>
        <taxon>Solanum</taxon>
    </lineage>
</organism>
<accession>A0A9J5YUW1</accession>
<dbReference type="Proteomes" id="UP000824120">
    <property type="component" value="Chromosome 5"/>
</dbReference>
<comment type="caution">
    <text evidence="2">The sequence shown here is derived from an EMBL/GenBank/DDBJ whole genome shotgun (WGS) entry which is preliminary data.</text>
</comment>
<feature type="signal peptide" evidence="1">
    <location>
        <begin position="1"/>
        <end position="19"/>
    </location>
</feature>
<keyword evidence="1" id="KW-0732">Signal</keyword>
<evidence type="ECO:0000313" key="3">
    <source>
        <dbReference type="Proteomes" id="UP000824120"/>
    </source>
</evidence>
<protein>
    <recommendedName>
        <fullName evidence="4">Defensin-like protein</fullName>
    </recommendedName>
</protein>
<keyword evidence="3" id="KW-1185">Reference proteome</keyword>
<evidence type="ECO:0000256" key="1">
    <source>
        <dbReference type="SAM" id="SignalP"/>
    </source>
</evidence>
<feature type="chain" id="PRO_5039945273" description="Defensin-like protein" evidence="1">
    <location>
        <begin position="20"/>
        <end position="81"/>
    </location>
</feature>
<dbReference type="AlphaFoldDB" id="A0A9J5YUW1"/>